<keyword evidence="1" id="KW-0732">Signal</keyword>
<comment type="caution">
    <text evidence="2">The sequence shown here is derived from an EMBL/GenBank/DDBJ whole genome shotgun (WGS) entry which is preliminary data.</text>
</comment>
<proteinExistence type="predicted"/>
<feature type="signal peptide" evidence="1">
    <location>
        <begin position="1"/>
        <end position="20"/>
    </location>
</feature>
<dbReference type="EMBL" id="BAABJY010000001">
    <property type="protein sequence ID" value="GAA4857804.1"/>
    <property type="molecule type" value="Genomic_DNA"/>
</dbReference>
<gene>
    <name evidence="2" type="ORF">GCM10023332_06980</name>
</gene>
<feature type="chain" id="PRO_5046969120" description="Lysozyme inhibitor LprI N-terminal domain-containing protein" evidence="1">
    <location>
        <begin position="21"/>
        <end position="157"/>
    </location>
</feature>
<name>A0ABP9DRD4_9GAMM</name>
<evidence type="ECO:0000313" key="3">
    <source>
        <dbReference type="Proteomes" id="UP001501323"/>
    </source>
</evidence>
<dbReference type="RefSeq" id="WP_345294103.1">
    <property type="nucleotide sequence ID" value="NZ_BAABJY010000001.1"/>
</dbReference>
<keyword evidence="3" id="KW-1185">Reference proteome</keyword>
<organism evidence="2 3">
    <name type="scientific">Luteimonas vadosa</name>
    <dbReference type="NCBI Taxonomy" id="1165507"/>
    <lineage>
        <taxon>Bacteria</taxon>
        <taxon>Pseudomonadati</taxon>
        <taxon>Pseudomonadota</taxon>
        <taxon>Gammaproteobacteria</taxon>
        <taxon>Lysobacterales</taxon>
        <taxon>Lysobacteraceae</taxon>
        <taxon>Luteimonas</taxon>
    </lineage>
</organism>
<evidence type="ECO:0008006" key="4">
    <source>
        <dbReference type="Google" id="ProtNLM"/>
    </source>
</evidence>
<sequence length="157" mass="17294">MRKSILAAVAVLIIPLAAMAGQKSLEVKAVLAQQEQIKADVLAGQGRYASISAKDRETLLHRQQELVHLLEGKESTDELTEAQRVEAFNTLEWIEATINNEPDERMVCVREKTIGSNRMTRICRTESQWAEARERAREQLMRGGACTDLGGAGCTGG</sequence>
<protein>
    <recommendedName>
        <fullName evidence="4">Lysozyme inhibitor LprI N-terminal domain-containing protein</fullName>
    </recommendedName>
</protein>
<evidence type="ECO:0000313" key="2">
    <source>
        <dbReference type="EMBL" id="GAA4857804.1"/>
    </source>
</evidence>
<dbReference type="Proteomes" id="UP001501323">
    <property type="component" value="Unassembled WGS sequence"/>
</dbReference>
<reference evidence="3" key="1">
    <citation type="journal article" date="2019" name="Int. J. Syst. Evol. Microbiol.">
        <title>The Global Catalogue of Microorganisms (GCM) 10K type strain sequencing project: providing services to taxonomists for standard genome sequencing and annotation.</title>
        <authorList>
            <consortium name="The Broad Institute Genomics Platform"/>
            <consortium name="The Broad Institute Genome Sequencing Center for Infectious Disease"/>
            <person name="Wu L."/>
            <person name="Ma J."/>
        </authorList>
    </citation>
    <scope>NUCLEOTIDE SEQUENCE [LARGE SCALE GENOMIC DNA]</scope>
    <source>
        <strain evidence="3">JCM 18392</strain>
    </source>
</reference>
<evidence type="ECO:0000256" key="1">
    <source>
        <dbReference type="SAM" id="SignalP"/>
    </source>
</evidence>
<accession>A0ABP9DRD4</accession>